<reference evidence="3 4" key="1">
    <citation type="submission" date="2020-08" db="EMBL/GenBank/DDBJ databases">
        <title>Genome sequence of Sphingomonas sediminicola KACC 15039T.</title>
        <authorList>
            <person name="Hyun D.-W."/>
            <person name="Bae J.-W."/>
        </authorList>
    </citation>
    <scope>NUCLEOTIDE SEQUENCE [LARGE SCALE GENOMIC DNA]</scope>
    <source>
        <strain evidence="3 4">KACC 15039</strain>
    </source>
</reference>
<dbReference type="Proteomes" id="UP000516105">
    <property type="component" value="Chromosome"/>
</dbReference>
<dbReference type="EMBL" id="CP060782">
    <property type="protein sequence ID" value="QNP46653.1"/>
    <property type="molecule type" value="Genomic_DNA"/>
</dbReference>
<keyword evidence="4" id="KW-1185">Reference proteome</keyword>
<gene>
    <name evidence="3" type="ORF">H9L14_06030</name>
</gene>
<keyword evidence="2" id="KW-0472">Membrane</keyword>
<organism evidence="3 4">
    <name type="scientific">Sphingomonas sediminicola</name>
    <dbReference type="NCBI Taxonomy" id="386874"/>
    <lineage>
        <taxon>Bacteria</taxon>
        <taxon>Pseudomonadati</taxon>
        <taxon>Pseudomonadota</taxon>
        <taxon>Alphaproteobacteria</taxon>
        <taxon>Sphingomonadales</taxon>
        <taxon>Sphingomonadaceae</taxon>
        <taxon>Sphingomonas</taxon>
    </lineage>
</organism>
<evidence type="ECO:0008006" key="5">
    <source>
        <dbReference type="Google" id="ProtNLM"/>
    </source>
</evidence>
<proteinExistence type="predicted"/>
<keyword evidence="2" id="KW-0812">Transmembrane</keyword>
<feature type="transmembrane region" description="Helical" evidence="2">
    <location>
        <begin position="6"/>
        <end position="27"/>
    </location>
</feature>
<evidence type="ECO:0000313" key="3">
    <source>
        <dbReference type="EMBL" id="QNP46653.1"/>
    </source>
</evidence>
<dbReference type="RefSeq" id="WP_187709606.1">
    <property type="nucleotide sequence ID" value="NZ_CP060782.1"/>
</dbReference>
<name>A0ABX6TGB7_9SPHN</name>
<sequence length="189" mass="20616">MQRVNPTVLATIALGALVLLIVIMIVMGNRSSEDDRLTGNQVTLSSEEPSERCGSQTTYDQIKRELFRQAAAARGSDQEAFDKIASFSTVRMEAPVLRDESGGSVTCNGTLTLDLPPGVAVAGGRRSLGADILYTVDGAAVTVSNADEIITPSRRSHELRTRAQAICCRPTQMKLHPRNRTIRWKCFRP</sequence>
<evidence type="ECO:0000313" key="4">
    <source>
        <dbReference type="Proteomes" id="UP000516105"/>
    </source>
</evidence>
<protein>
    <recommendedName>
        <fullName evidence="5">LPS export ABC transporter periplasmic protein LptC</fullName>
    </recommendedName>
</protein>
<evidence type="ECO:0000256" key="1">
    <source>
        <dbReference type="SAM" id="MobiDB-lite"/>
    </source>
</evidence>
<keyword evidence="2" id="KW-1133">Transmembrane helix</keyword>
<feature type="compositionally biased region" description="Polar residues" evidence="1">
    <location>
        <begin position="38"/>
        <end position="56"/>
    </location>
</feature>
<evidence type="ECO:0000256" key="2">
    <source>
        <dbReference type="SAM" id="Phobius"/>
    </source>
</evidence>
<feature type="region of interest" description="Disordered" evidence="1">
    <location>
        <begin position="34"/>
        <end position="56"/>
    </location>
</feature>
<accession>A0ABX6TGB7</accession>